<proteinExistence type="predicted"/>
<evidence type="ECO:0000313" key="1">
    <source>
        <dbReference type="EMBL" id="AWI50154.1"/>
    </source>
</evidence>
<dbReference type="KEGG" id="apor:DDU33_00960"/>
<keyword evidence="2" id="KW-1185">Reference proteome</keyword>
<gene>
    <name evidence="1" type="ORF">DDU33_00960</name>
</gene>
<protein>
    <recommendedName>
        <fullName evidence="3">Outer membrane protein assembly factor BamE</fullName>
    </recommendedName>
</protein>
<evidence type="ECO:0008006" key="3">
    <source>
        <dbReference type="Google" id="ProtNLM"/>
    </source>
</evidence>
<evidence type="ECO:0000313" key="2">
    <source>
        <dbReference type="Proteomes" id="UP000244920"/>
    </source>
</evidence>
<name>A0A2U8FII3_9PAST</name>
<dbReference type="EMBL" id="CP029206">
    <property type="protein sequence ID" value="AWI50154.1"/>
    <property type="molecule type" value="Genomic_DNA"/>
</dbReference>
<dbReference type="RefSeq" id="WP_108922564.1">
    <property type="nucleotide sequence ID" value="NZ_CP029206.1"/>
</dbReference>
<organism evidence="1 2">
    <name type="scientific">Actinobacillus porcitonsillarum</name>
    <dbReference type="NCBI Taxonomy" id="189834"/>
    <lineage>
        <taxon>Bacteria</taxon>
        <taxon>Pseudomonadati</taxon>
        <taxon>Pseudomonadota</taxon>
        <taxon>Gammaproteobacteria</taxon>
        <taxon>Pasteurellales</taxon>
        <taxon>Pasteurellaceae</taxon>
        <taxon>Actinobacillus</taxon>
    </lineage>
</organism>
<sequence length="139" mass="15656">MKKTILCLMLALTTVGCSVTHEGSTKLREQTLNSIESKIIANKTTKNQVREIMGEPTKITQQQSDLSEIWFYESYDKHMNYTPVAMFPITLPLAIVFGSGKLVSPIQENKNVKQLRVKIDTGTNMVTNVSTAVTQNNWY</sequence>
<dbReference type="PROSITE" id="PS51257">
    <property type="entry name" value="PROKAR_LIPOPROTEIN"/>
    <property type="match status" value="1"/>
</dbReference>
<dbReference type="Proteomes" id="UP000244920">
    <property type="component" value="Chromosome"/>
</dbReference>
<reference evidence="2" key="1">
    <citation type="submission" date="2018-05" db="EMBL/GenBank/DDBJ databases">
        <title>Complete genome sequence of Actinobacillus porcitonsillarum reference strain 9953L55 (CCUG 46996).</title>
        <authorList>
            <person name="Dona V."/>
            <person name="Perreten V."/>
        </authorList>
    </citation>
    <scope>NUCLEOTIDE SEQUENCE [LARGE SCALE GENOMIC DNA]</scope>
    <source>
        <strain evidence="2">9953L55</strain>
    </source>
</reference>
<accession>A0A2U8FII3</accession>
<dbReference type="AlphaFoldDB" id="A0A2U8FII3"/>